<name>A0A9D3LUU5_ANGAN</name>
<dbReference type="AlphaFoldDB" id="A0A9D3LUU5"/>
<keyword evidence="3" id="KW-1185">Reference proteome</keyword>
<protein>
    <submittedName>
        <fullName evidence="2">Uncharacterized protein</fullName>
    </submittedName>
</protein>
<evidence type="ECO:0000256" key="1">
    <source>
        <dbReference type="SAM" id="MobiDB-lite"/>
    </source>
</evidence>
<accession>A0A9D3LUU5</accession>
<evidence type="ECO:0000313" key="3">
    <source>
        <dbReference type="Proteomes" id="UP001044222"/>
    </source>
</evidence>
<feature type="region of interest" description="Disordered" evidence="1">
    <location>
        <begin position="1"/>
        <end position="91"/>
    </location>
</feature>
<feature type="compositionally biased region" description="Basic and acidic residues" evidence="1">
    <location>
        <begin position="7"/>
        <end position="23"/>
    </location>
</feature>
<dbReference type="EMBL" id="JAFIRN010000013">
    <property type="protein sequence ID" value="KAG5836692.1"/>
    <property type="molecule type" value="Genomic_DNA"/>
</dbReference>
<proteinExistence type="predicted"/>
<evidence type="ECO:0000313" key="2">
    <source>
        <dbReference type="EMBL" id="KAG5836692.1"/>
    </source>
</evidence>
<feature type="compositionally biased region" description="Basic residues" evidence="1">
    <location>
        <begin position="82"/>
        <end position="91"/>
    </location>
</feature>
<reference evidence="2" key="1">
    <citation type="submission" date="2021-01" db="EMBL/GenBank/DDBJ databases">
        <title>A chromosome-scale assembly of European eel, Anguilla anguilla.</title>
        <authorList>
            <person name="Henkel C."/>
            <person name="Jong-Raadsen S.A."/>
            <person name="Dufour S."/>
            <person name="Weltzien F.-A."/>
            <person name="Palstra A.P."/>
            <person name="Pelster B."/>
            <person name="Spaink H.P."/>
            <person name="Van Den Thillart G.E."/>
            <person name="Jansen H."/>
            <person name="Zahm M."/>
            <person name="Klopp C."/>
            <person name="Cedric C."/>
            <person name="Louis A."/>
            <person name="Berthelot C."/>
            <person name="Parey E."/>
            <person name="Roest Crollius H."/>
            <person name="Montfort J."/>
            <person name="Robinson-Rechavi M."/>
            <person name="Bucao C."/>
            <person name="Bouchez O."/>
            <person name="Gislard M."/>
            <person name="Lluch J."/>
            <person name="Milhes M."/>
            <person name="Lampietro C."/>
            <person name="Lopez Roques C."/>
            <person name="Donnadieu C."/>
            <person name="Braasch I."/>
            <person name="Desvignes T."/>
            <person name="Postlethwait J."/>
            <person name="Bobe J."/>
            <person name="Guiguen Y."/>
            <person name="Dirks R."/>
        </authorList>
    </citation>
    <scope>NUCLEOTIDE SEQUENCE</scope>
    <source>
        <strain evidence="2">Tag_6206</strain>
        <tissue evidence="2">Liver</tissue>
    </source>
</reference>
<gene>
    <name evidence="2" type="ORF">ANANG_G00231170</name>
</gene>
<comment type="caution">
    <text evidence="2">The sequence shown here is derived from an EMBL/GenBank/DDBJ whole genome shotgun (WGS) entry which is preliminary data.</text>
</comment>
<feature type="compositionally biased region" description="Acidic residues" evidence="1">
    <location>
        <begin position="34"/>
        <end position="44"/>
    </location>
</feature>
<feature type="compositionally biased region" description="Basic and acidic residues" evidence="1">
    <location>
        <begin position="68"/>
        <end position="77"/>
    </location>
</feature>
<organism evidence="2 3">
    <name type="scientific">Anguilla anguilla</name>
    <name type="common">European freshwater eel</name>
    <name type="synonym">Muraena anguilla</name>
    <dbReference type="NCBI Taxonomy" id="7936"/>
    <lineage>
        <taxon>Eukaryota</taxon>
        <taxon>Metazoa</taxon>
        <taxon>Chordata</taxon>
        <taxon>Craniata</taxon>
        <taxon>Vertebrata</taxon>
        <taxon>Euteleostomi</taxon>
        <taxon>Actinopterygii</taxon>
        <taxon>Neopterygii</taxon>
        <taxon>Teleostei</taxon>
        <taxon>Anguilliformes</taxon>
        <taxon>Anguillidae</taxon>
        <taxon>Anguilla</taxon>
    </lineage>
</organism>
<dbReference type="Proteomes" id="UP001044222">
    <property type="component" value="Chromosome 13"/>
</dbReference>
<sequence>MALKQGRLAESKGKNLDQIHIDPEEQIQVQSDMSADEEECESPETEVTASQDQTTGCLLQTAEQSQRQAEKGREVRPPFKGKGVHKKRKSWVRPEVRAVEKHLMHFIQTSQERMHARLASRLSLYLLRIEIG</sequence>
<feature type="compositionally biased region" description="Polar residues" evidence="1">
    <location>
        <begin position="47"/>
        <end position="67"/>
    </location>
</feature>